<evidence type="ECO:0000256" key="1">
    <source>
        <dbReference type="SAM" id="MobiDB-lite"/>
    </source>
</evidence>
<organism evidence="2 3">
    <name type="scientific">Cyphellophora attinorum</name>
    <dbReference type="NCBI Taxonomy" id="1664694"/>
    <lineage>
        <taxon>Eukaryota</taxon>
        <taxon>Fungi</taxon>
        <taxon>Dikarya</taxon>
        <taxon>Ascomycota</taxon>
        <taxon>Pezizomycotina</taxon>
        <taxon>Eurotiomycetes</taxon>
        <taxon>Chaetothyriomycetidae</taxon>
        <taxon>Chaetothyriales</taxon>
        <taxon>Cyphellophoraceae</taxon>
        <taxon>Cyphellophora</taxon>
    </lineage>
</organism>
<dbReference type="Proteomes" id="UP000038010">
    <property type="component" value="Unassembled WGS sequence"/>
</dbReference>
<accession>A0A0N1P0K9</accession>
<feature type="compositionally biased region" description="Low complexity" evidence="1">
    <location>
        <begin position="37"/>
        <end position="46"/>
    </location>
</feature>
<sequence>MNTWPISPTEATSEDLPDASTSTQTTRDNVNEQRARSPSSSATSSSYEMHDALPIRLQRLLDEIDDEDQYKDNIFLAEREAYLNHRNNAKFEYIIVDGSKQIKLKTRYYHNVGKCKSGRAGGVVIGTGGPLSHWTIMARHASHTPENFHTWNGVHIGYSAGCPVTKQAGTPNRPKTKKRARQPSLSDTSSAFSDPIRHSKPAKTSSSAYKTLMTPVFKDLCSDHPHLQGEVQKIAASPKDWMKRILFRKQHMTGPSETGSGLDPPMQYFQASTANPSKPLKKSPYNDAFKIIKCGMGREYNALAAVRAQQQPVPSDQNFGIEQSHASVMSSPAEPVPPLSETPSSPSASCPPQARPPIMQAAAAYLGPHTIATGHQSGPSNRPPSSAVGNESPAASTTRCSTWRGIIVEMRAYPGDPRRRLDWDLLLHEDFTAAWQKHWTFPLPNGGEIIGPLTVDLEAKNRNGSAIVDESGVIDGYWPDWHGLVEEIKRKIDGLLRACSIGLEDLMGPAGGIGSVSGKHGKQTQFADDDDDDDVAYVLVIMRRRE</sequence>
<dbReference type="GeneID" id="28740013"/>
<dbReference type="EMBL" id="LFJN01000012">
    <property type="protein sequence ID" value="KPI40525.1"/>
    <property type="molecule type" value="Genomic_DNA"/>
</dbReference>
<feature type="region of interest" description="Disordered" evidence="1">
    <location>
        <begin position="326"/>
        <end position="355"/>
    </location>
</feature>
<feature type="region of interest" description="Disordered" evidence="1">
    <location>
        <begin position="370"/>
        <end position="396"/>
    </location>
</feature>
<feature type="region of interest" description="Disordered" evidence="1">
    <location>
        <begin position="164"/>
        <end position="206"/>
    </location>
</feature>
<dbReference type="RefSeq" id="XP_018000488.1">
    <property type="nucleotide sequence ID" value="XM_018148133.1"/>
</dbReference>
<evidence type="ECO:0000313" key="3">
    <source>
        <dbReference type="Proteomes" id="UP000038010"/>
    </source>
</evidence>
<evidence type="ECO:0000313" key="2">
    <source>
        <dbReference type="EMBL" id="KPI40525.1"/>
    </source>
</evidence>
<feature type="compositionally biased region" description="Low complexity" evidence="1">
    <location>
        <begin position="341"/>
        <end position="352"/>
    </location>
</feature>
<comment type="caution">
    <text evidence="2">The sequence shown here is derived from an EMBL/GenBank/DDBJ whole genome shotgun (WGS) entry which is preliminary data.</text>
</comment>
<feature type="compositionally biased region" description="Polar residues" evidence="1">
    <location>
        <begin position="183"/>
        <end position="192"/>
    </location>
</feature>
<feature type="region of interest" description="Disordered" evidence="1">
    <location>
        <begin position="1"/>
        <end position="48"/>
    </location>
</feature>
<protein>
    <submittedName>
        <fullName evidence="2">Uncharacterized protein</fullName>
    </submittedName>
</protein>
<feature type="compositionally biased region" description="Polar residues" evidence="1">
    <location>
        <begin position="373"/>
        <end position="396"/>
    </location>
</feature>
<dbReference type="VEuPathDB" id="FungiDB:AB675_7742"/>
<dbReference type="AlphaFoldDB" id="A0A0N1P0K9"/>
<feature type="compositionally biased region" description="Polar residues" evidence="1">
    <location>
        <begin position="1"/>
        <end position="11"/>
    </location>
</feature>
<name>A0A0N1P0K9_9EURO</name>
<proteinExistence type="predicted"/>
<gene>
    <name evidence="2" type="ORF">AB675_7742</name>
</gene>
<feature type="compositionally biased region" description="Polar residues" evidence="1">
    <location>
        <begin position="19"/>
        <end position="28"/>
    </location>
</feature>
<keyword evidence="3" id="KW-1185">Reference proteome</keyword>
<reference evidence="2 3" key="1">
    <citation type="submission" date="2015-06" db="EMBL/GenBank/DDBJ databases">
        <title>Draft genome of the ant-associated black yeast Phialophora attae CBS 131958.</title>
        <authorList>
            <person name="Moreno L.F."/>
            <person name="Stielow B.J."/>
            <person name="de Hoog S."/>
            <person name="Vicente V.A."/>
            <person name="Weiss V.A."/>
            <person name="de Vries M."/>
            <person name="Cruz L.M."/>
            <person name="Souza E.M."/>
        </authorList>
    </citation>
    <scope>NUCLEOTIDE SEQUENCE [LARGE SCALE GENOMIC DNA]</scope>
    <source>
        <strain evidence="2 3">CBS 131958</strain>
    </source>
</reference>